<dbReference type="Proteomes" id="UP000770661">
    <property type="component" value="Unassembled WGS sequence"/>
</dbReference>
<dbReference type="EMBL" id="JACEEZ010025783">
    <property type="protein sequence ID" value="KAG0697511.1"/>
    <property type="molecule type" value="Genomic_DNA"/>
</dbReference>
<dbReference type="OrthoDB" id="7480422at2759"/>
<comment type="caution">
    <text evidence="2">The sequence shown here is derived from an EMBL/GenBank/DDBJ whole genome shotgun (WGS) entry which is preliminary data.</text>
</comment>
<feature type="compositionally biased region" description="Basic and acidic residues" evidence="1">
    <location>
        <begin position="21"/>
        <end position="30"/>
    </location>
</feature>
<evidence type="ECO:0000256" key="1">
    <source>
        <dbReference type="SAM" id="MobiDB-lite"/>
    </source>
</evidence>
<name>A0A8J8WD81_CHIOP</name>
<accession>A0A8J8WD81</accession>
<organism evidence="2 3">
    <name type="scientific">Chionoecetes opilio</name>
    <name type="common">Atlantic snow crab</name>
    <name type="synonym">Cancer opilio</name>
    <dbReference type="NCBI Taxonomy" id="41210"/>
    <lineage>
        <taxon>Eukaryota</taxon>
        <taxon>Metazoa</taxon>
        <taxon>Ecdysozoa</taxon>
        <taxon>Arthropoda</taxon>
        <taxon>Crustacea</taxon>
        <taxon>Multicrustacea</taxon>
        <taxon>Malacostraca</taxon>
        <taxon>Eumalacostraca</taxon>
        <taxon>Eucarida</taxon>
        <taxon>Decapoda</taxon>
        <taxon>Pleocyemata</taxon>
        <taxon>Brachyura</taxon>
        <taxon>Eubrachyura</taxon>
        <taxon>Majoidea</taxon>
        <taxon>Majidae</taxon>
        <taxon>Chionoecetes</taxon>
    </lineage>
</organism>
<reference evidence="2" key="1">
    <citation type="submission" date="2020-07" db="EMBL/GenBank/DDBJ databases">
        <title>The High-quality genome of the commercially important snow crab, Chionoecetes opilio.</title>
        <authorList>
            <person name="Jeong J.-H."/>
            <person name="Ryu S."/>
        </authorList>
    </citation>
    <scope>NUCLEOTIDE SEQUENCE</scope>
    <source>
        <strain evidence="2">MADBK_172401_WGS</strain>
        <tissue evidence="2">Digestive gland</tissue>
    </source>
</reference>
<gene>
    <name evidence="2" type="ORF">GWK47_003001</name>
</gene>
<evidence type="ECO:0000313" key="2">
    <source>
        <dbReference type="EMBL" id="KAG0697511.1"/>
    </source>
</evidence>
<evidence type="ECO:0000313" key="3">
    <source>
        <dbReference type="Proteomes" id="UP000770661"/>
    </source>
</evidence>
<dbReference type="AlphaFoldDB" id="A0A8J8WD81"/>
<keyword evidence="3" id="KW-1185">Reference proteome</keyword>
<sequence>MGEARARKWNQMKRKSTLRLPPDRDSHDLKQGVGSPYKAQVRSSMEYACPRRGRRGQQALALLDKVQGRAMRPHQGQRCRAGTDFTAFAPPRLAGLTVMHKVHQQRGLTCTHPAAPTAGSGYYKGRCSSPRRVYSPDVVLGPTSVSSFCVYVGGGMSPCLAATPNDGTTVKEFKELVKRVAAEVNARRSN</sequence>
<proteinExistence type="predicted"/>
<feature type="compositionally biased region" description="Basic residues" evidence="1">
    <location>
        <begin position="7"/>
        <end position="17"/>
    </location>
</feature>
<protein>
    <submittedName>
        <fullName evidence="2">Uncharacterized protein</fullName>
    </submittedName>
</protein>
<feature type="region of interest" description="Disordered" evidence="1">
    <location>
        <begin position="1"/>
        <end position="37"/>
    </location>
</feature>